<evidence type="ECO:0000313" key="3">
    <source>
        <dbReference type="Proteomes" id="UP000050823"/>
    </source>
</evidence>
<dbReference type="Proteomes" id="UP000050823">
    <property type="component" value="Unassembled WGS sequence"/>
</dbReference>
<proteinExistence type="predicted"/>
<dbReference type="RefSeq" id="WP_057908796.1">
    <property type="nucleotide sequence ID" value="NZ_AYZB01000058.1"/>
</dbReference>
<keyword evidence="1" id="KW-1133">Transmembrane helix</keyword>
<keyword evidence="1" id="KW-0812">Transmembrane</keyword>
<evidence type="ECO:0000256" key="1">
    <source>
        <dbReference type="SAM" id="Phobius"/>
    </source>
</evidence>
<dbReference type="AlphaFoldDB" id="A0AA89HZZ8"/>
<comment type="caution">
    <text evidence="2">The sequence shown here is derived from an EMBL/GenBank/DDBJ whole genome shotgun (WGS) entry which is preliminary data.</text>
</comment>
<accession>A0AA89HZZ8</accession>
<dbReference type="EMBL" id="AYZB01000058">
    <property type="protein sequence ID" value="KRM21218.1"/>
    <property type="molecule type" value="Genomic_DNA"/>
</dbReference>
<organism evidence="2 3">
    <name type="scientific">Latilactobacillus graminis DSM 20719</name>
    <dbReference type="NCBI Taxonomy" id="1423752"/>
    <lineage>
        <taxon>Bacteria</taxon>
        <taxon>Bacillati</taxon>
        <taxon>Bacillota</taxon>
        <taxon>Bacilli</taxon>
        <taxon>Lactobacillales</taxon>
        <taxon>Lactobacillaceae</taxon>
        <taxon>Latilactobacillus</taxon>
    </lineage>
</organism>
<evidence type="ECO:0000313" key="2">
    <source>
        <dbReference type="EMBL" id="KRM21218.1"/>
    </source>
</evidence>
<keyword evidence="1" id="KW-0472">Membrane</keyword>
<reference evidence="2 3" key="1">
    <citation type="journal article" date="2015" name="Genome Announc.">
        <title>Expanding the biotechnology potential of lactobacilli through comparative genomics of 213 strains and associated genera.</title>
        <authorList>
            <person name="Sun Z."/>
            <person name="Harris H.M."/>
            <person name="McCann A."/>
            <person name="Guo C."/>
            <person name="Argimon S."/>
            <person name="Zhang W."/>
            <person name="Yang X."/>
            <person name="Jeffery I.B."/>
            <person name="Cooney J.C."/>
            <person name="Kagawa T.F."/>
            <person name="Liu W."/>
            <person name="Song Y."/>
            <person name="Salvetti E."/>
            <person name="Wrobel A."/>
            <person name="Rasinkangas P."/>
            <person name="Parkhill J."/>
            <person name="Rea M.C."/>
            <person name="O'Sullivan O."/>
            <person name="Ritari J."/>
            <person name="Douillard F.P."/>
            <person name="Paul Ross R."/>
            <person name="Yang R."/>
            <person name="Briner A.E."/>
            <person name="Felis G.E."/>
            <person name="de Vos W.M."/>
            <person name="Barrangou R."/>
            <person name="Klaenhammer T.R."/>
            <person name="Caufield P.W."/>
            <person name="Cui Y."/>
            <person name="Zhang H."/>
            <person name="O'Toole P.W."/>
        </authorList>
    </citation>
    <scope>NUCLEOTIDE SEQUENCE [LARGE SCALE GENOMIC DNA]</scope>
    <source>
        <strain evidence="2 3">DSM 20719</strain>
    </source>
</reference>
<name>A0AA89HZZ8_9LACO</name>
<gene>
    <name evidence="2" type="ORF">FC90_GL001755</name>
</gene>
<sequence length="107" mass="12430">MKQKSLTKKPAVALLNAVLMLSLVTSALLIITNSYQQQQRSYLSLSNYYQVQTLLKLTLQERQKKPINGIRANTGKSRIDHQHKQIIIELRNGYQKQFPDEYEIDQL</sequence>
<feature type="transmembrane region" description="Helical" evidence="1">
    <location>
        <begin position="12"/>
        <end position="31"/>
    </location>
</feature>
<protein>
    <submittedName>
        <fullName evidence="2">Uncharacterized protein</fullName>
    </submittedName>
</protein>